<dbReference type="EMBL" id="CP104697">
    <property type="protein sequence ID" value="UXI81991.1"/>
    <property type="molecule type" value="Genomic_DNA"/>
</dbReference>
<dbReference type="Proteomes" id="UP001064390">
    <property type="component" value="Chromosome"/>
</dbReference>
<dbReference type="CDD" id="cd01392">
    <property type="entry name" value="HTH_LacI"/>
    <property type="match status" value="1"/>
</dbReference>
<protein>
    <submittedName>
        <fullName evidence="5">LacI family DNA-binding transcriptional regulator</fullName>
    </submittedName>
</protein>
<evidence type="ECO:0000313" key="6">
    <source>
        <dbReference type="Proteomes" id="UP001064390"/>
    </source>
</evidence>
<dbReference type="InterPro" id="IPR010982">
    <property type="entry name" value="Lambda_DNA-bd_dom_sf"/>
</dbReference>
<name>A0ABY6C3E2_9ACTN</name>
<dbReference type="PANTHER" id="PTHR30146:SF153">
    <property type="entry name" value="LACTOSE OPERON REPRESSOR"/>
    <property type="match status" value="1"/>
</dbReference>
<keyword evidence="3" id="KW-0804">Transcription</keyword>
<dbReference type="InterPro" id="IPR000843">
    <property type="entry name" value="HTH_LacI"/>
</dbReference>
<dbReference type="PANTHER" id="PTHR30146">
    <property type="entry name" value="LACI-RELATED TRANSCRIPTIONAL REPRESSOR"/>
    <property type="match status" value="1"/>
</dbReference>
<feature type="domain" description="HTH lacI-type" evidence="4">
    <location>
        <begin position="3"/>
        <end position="57"/>
    </location>
</feature>
<keyword evidence="1" id="KW-0805">Transcription regulation</keyword>
<evidence type="ECO:0000256" key="2">
    <source>
        <dbReference type="ARBA" id="ARBA00023125"/>
    </source>
</evidence>
<dbReference type="Gene3D" id="1.10.260.40">
    <property type="entry name" value="lambda repressor-like DNA-binding domains"/>
    <property type="match status" value="1"/>
</dbReference>
<gene>
    <name evidence="5" type="ORF">N6Q81_30060</name>
</gene>
<accession>A0ABY6C3E2</accession>
<organism evidence="5 6">
    <name type="scientific">Streptomyces vinaceusdrappus</name>
    <dbReference type="NCBI Taxonomy" id="67376"/>
    <lineage>
        <taxon>Bacteria</taxon>
        <taxon>Bacillati</taxon>
        <taxon>Actinomycetota</taxon>
        <taxon>Actinomycetes</taxon>
        <taxon>Kitasatosporales</taxon>
        <taxon>Streptomycetaceae</taxon>
        <taxon>Streptomyces</taxon>
        <taxon>Streptomyces rochei group</taxon>
    </lineage>
</organism>
<proteinExistence type="predicted"/>
<dbReference type="SMART" id="SM00354">
    <property type="entry name" value="HTH_LACI"/>
    <property type="match status" value="1"/>
</dbReference>
<evidence type="ECO:0000259" key="4">
    <source>
        <dbReference type="PROSITE" id="PS50932"/>
    </source>
</evidence>
<evidence type="ECO:0000313" key="5">
    <source>
        <dbReference type="EMBL" id="UXI81991.1"/>
    </source>
</evidence>
<keyword evidence="6" id="KW-1185">Reference proteome</keyword>
<reference evidence="5" key="1">
    <citation type="submission" date="2022-09" db="EMBL/GenBank/DDBJ databases">
        <title>Streptomyces vinaceusdrappus strain AC-40.</title>
        <authorList>
            <person name="Sedeek A.M."/>
            <person name="Salah I."/>
            <person name="Kamel H.L."/>
            <person name="Soltan M.A."/>
            <person name="Elsayed T.R."/>
        </authorList>
    </citation>
    <scope>NUCLEOTIDE SEQUENCE</scope>
    <source>
        <strain evidence="5">AC-40</strain>
    </source>
</reference>
<dbReference type="GO" id="GO:0003677">
    <property type="term" value="F:DNA binding"/>
    <property type="evidence" value="ECO:0007669"/>
    <property type="project" value="UniProtKB-KW"/>
</dbReference>
<dbReference type="PROSITE" id="PS50932">
    <property type="entry name" value="HTH_LACI_2"/>
    <property type="match status" value="1"/>
</dbReference>
<feature type="non-terminal residue" evidence="5">
    <location>
        <position position="90"/>
    </location>
</feature>
<evidence type="ECO:0000256" key="1">
    <source>
        <dbReference type="ARBA" id="ARBA00023015"/>
    </source>
</evidence>
<keyword evidence="2 5" id="KW-0238">DNA-binding</keyword>
<evidence type="ECO:0000256" key="3">
    <source>
        <dbReference type="ARBA" id="ARBA00023163"/>
    </source>
</evidence>
<dbReference type="SUPFAM" id="SSF47413">
    <property type="entry name" value="lambda repressor-like DNA-binding domains"/>
    <property type="match status" value="1"/>
</dbReference>
<dbReference type="RefSeq" id="WP_261700047.1">
    <property type="nucleotide sequence ID" value="NZ_CP104697.1"/>
</dbReference>
<sequence length="90" mass="9550">MTRRLAQVAKKVGVSEATVSRVLNGKPGVSEATRQSVLSALDVLGYERPTQLRGERARLVGLVLPELQNPIFPAFAEVIGGALAQQGLTP</sequence>
<dbReference type="Pfam" id="PF00356">
    <property type="entry name" value="LacI"/>
    <property type="match status" value="1"/>
</dbReference>